<dbReference type="EMBL" id="JAIWYP010000001">
    <property type="protein sequence ID" value="KAH3891575.1"/>
    <property type="molecule type" value="Genomic_DNA"/>
</dbReference>
<dbReference type="AlphaFoldDB" id="A0A9D4N9L9"/>
<comment type="caution">
    <text evidence="1">The sequence shown here is derived from an EMBL/GenBank/DDBJ whole genome shotgun (WGS) entry which is preliminary data.</text>
</comment>
<proteinExistence type="predicted"/>
<keyword evidence="2" id="KW-1185">Reference proteome</keyword>
<reference evidence="1" key="2">
    <citation type="submission" date="2020-11" db="EMBL/GenBank/DDBJ databases">
        <authorList>
            <person name="McCartney M.A."/>
            <person name="Auch B."/>
            <person name="Kono T."/>
            <person name="Mallez S."/>
            <person name="Becker A."/>
            <person name="Gohl D.M."/>
            <person name="Silverstein K.A.T."/>
            <person name="Koren S."/>
            <person name="Bechman K.B."/>
            <person name="Herman A."/>
            <person name="Abrahante J.E."/>
            <person name="Garbe J."/>
        </authorList>
    </citation>
    <scope>NUCLEOTIDE SEQUENCE</scope>
    <source>
        <strain evidence="1">Duluth1</strain>
        <tissue evidence="1">Whole animal</tissue>
    </source>
</reference>
<gene>
    <name evidence="1" type="ORF">DPMN_015679</name>
</gene>
<organism evidence="1 2">
    <name type="scientific">Dreissena polymorpha</name>
    <name type="common">Zebra mussel</name>
    <name type="synonym">Mytilus polymorpha</name>
    <dbReference type="NCBI Taxonomy" id="45954"/>
    <lineage>
        <taxon>Eukaryota</taxon>
        <taxon>Metazoa</taxon>
        <taxon>Spiralia</taxon>
        <taxon>Lophotrochozoa</taxon>
        <taxon>Mollusca</taxon>
        <taxon>Bivalvia</taxon>
        <taxon>Autobranchia</taxon>
        <taxon>Heteroconchia</taxon>
        <taxon>Euheterodonta</taxon>
        <taxon>Imparidentia</taxon>
        <taxon>Neoheterodontei</taxon>
        <taxon>Myida</taxon>
        <taxon>Dreissenoidea</taxon>
        <taxon>Dreissenidae</taxon>
        <taxon>Dreissena</taxon>
    </lineage>
</organism>
<dbReference type="Proteomes" id="UP000828390">
    <property type="component" value="Unassembled WGS sequence"/>
</dbReference>
<sequence>MDLLHGKQPHETPVTTRKDWFAIMNRMVTTGETMGSLERQHPRVPMLSRPKFTLREKDLLILTVDRDVERYHRGCVRAE</sequence>
<evidence type="ECO:0000313" key="1">
    <source>
        <dbReference type="EMBL" id="KAH3891575.1"/>
    </source>
</evidence>
<accession>A0A9D4N9L9</accession>
<evidence type="ECO:0000313" key="2">
    <source>
        <dbReference type="Proteomes" id="UP000828390"/>
    </source>
</evidence>
<name>A0A9D4N9L9_DREPO</name>
<protein>
    <submittedName>
        <fullName evidence="1">Uncharacterized protein</fullName>
    </submittedName>
</protein>
<reference evidence="1" key="1">
    <citation type="journal article" date="2019" name="bioRxiv">
        <title>The Genome of the Zebra Mussel, Dreissena polymorpha: A Resource for Invasive Species Research.</title>
        <authorList>
            <person name="McCartney M.A."/>
            <person name="Auch B."/>
            <person name="Kono T."/>
            <person name="Mallez S."/>
            <person name="Zhang Y."/>
            <person name="Obille A."/>
            <person name="Becker A."/>
            <person name="Abrahante J.E."/>
            <person name="Garbe J."/>
            <person name="Badalamenti J.P."/>
            <person name="Herman A."/>
            <person name="Mangelson H."/>
            <person name="Liachko I."/>
            <person name="Sullivan S."/>
            <person name="Sone E.D."/>
            <person name="Koren S."/>
            <person name="Silverstein K.A.T."/>
            <person name="Beckman K.B."/>
            <person name="Gohl D.M."/>
        </authorList>
    </citation>
    <scope>NUCLEOTIDE SEQUENCE</scope>
    <source>
        <strain evidence="1">Duluth1</strain>
        <tissue evidence="1">Whole animal</tissue>
    </source>
</reference>